<comment type="caution">
    <text evidence="1">The sequence shown here is derived from an EMBL/GenBank/DDBJ whole genome shotgun (WGS) entry which is preliminary data.</text>
</comment>
<organism evidence="1 2">
    <name type="scientific">Anabaena cylindrica FACHB-318</name>
    <dbReference type="NCBI Taxonomy" id="2692880"/>
    <lineage>
        <taxon>Bacteria</taxon>
        <taxon>Bacillati</taxon>
        <taxon>Cyanobacteriota</taxon>
        <taxon>Cyanophyceae</taxon>
        <taxon>Nostocales</taxon>
        <taxon>Nostocaceae</taxon>
        <taxon>Anabaena</taxon>
    </lineage>
</organism>
<evidence type="ECO:0000313" key="2">
    <source>
        <dbReference type="Proteomes" id="UP000638897"/>
    </source>
</evidence>
<protein>
    <submittedName>
        <fullName evidence="1">Uncharacterized protein</fullName>
    </submittedName>
</protein>
<dbReference type="Proteomes" id="UP000638897">
    <property type="component" value="Unassembled WGS sequence"/>
</dbReference>
<accession>A0ABR7ZRV4</accession>
<name>A0ABR7ZRV4_ANACY</name>
<dbReference type="RefSeq" id="WP_126987711.1">
    <property type="nucleotide sequence ID" value="NZ_JACJQC010000045.1"/>
</dbReference>
<dbReference type="EMBL" id="JACJQC010000045">
    <property type="protein sequence ID" value="MBD2174936.1"/>
    <property type="molecule type" value="Genomic_DNA"/>
</dbReference>
<proteinExistence type="predicted"/>
<evidence type="ECO:0000313" key="1">
    <source>
        <dbReference type="EMBL" id="MBD2174936.1"/>
    </source>
</evidence>
<keyword evidence="2" id="KW-1185">Reference proteome</keyword>
<reference evidence="1 2" key="1">
    <citation type="journal article" date="2020" name="ISME J.">
        <title>Comparative genomics reveals insights into cyanobacterial evolution and habitat adaptation.</title>
        <authorList>
            <person name="Chen M.Y."/>
            <person name="Teng W.K."/>
            <person name="Zhao L."/>
            <person name="Hu C.X."/>
            <person name="Zhou Y.K."/>
            <person name="Han B.P."/>
            <person name="Song L.R."/>
            <person name="Shu W.S."/>
        </authorList>
    </citation>
    <scope>NUCLEOTIDE SEQUENCE [LARGE SCALE GENOMIC DNA]</scope>
    <source>
        <strain evidence="1 2">FACHB-318</strain>
    </source>
</reference>
<sequence>MLLLPKNPNHRRRGPSRWHKHALTPVDNLRKAPHSNQLIVTVINPDNVGTPEVLVDLAAGNLSYGEAIALGDLFRILDCIFPDHKLLVLKRLTYLQC</sequence>
<gene>
    <name evidence="1" type="ORF">H6F81_27640</name>
</gene>